<evidence type="ECO:0000313" key="3">
    <source>
        <dbReference type="Proteomes" id="UP001605036"/>
    </source>
</evidence>
<proteinExistence type="predicted"/>
<name>A0ABD1Z120_9MARC</name>
<dbReference type="PANTHER" id="PTHR21178:SF8">
    <property type="entry name" value="CILIA- AND FLAGELLA-ASSOCIATED PROTEIN 61"/>
    <property type="match status" value="1"/>
</dbReference>
<protein>
    <recommendedName>
        <fullName evidence="1">CFAP61 dimerisation domain-containing protein</fullName>
    </recommendedName>
</protein>
<dbReference type="EMBL" id="JBHFFA010000003">
    <property type="protein sequence ID" value="KAL2636299.1"/>
    <property type="molecule type" value="Genomic_DNA"/>
</dbReference>
<evidence type="ECO:0000259" key="1">
    <source>
        <dbReference type="Pfam" id="PF23150"/>
    </source>
</evidence>
<keyword evidence="3" id="KW-1185">Reference proteome</keyword>
<dbReference type="PANTHER" id="PTHR21178">
    <property type="entry name" value="CILIA- AND FLAGELLA-ASSOCIATED PROTEIN 61"/>
    <property type="match status" value="1"/>
</dbReference>
<gene>
    <name evidence="2" type="ORF">R1flu_007778</name>
</gene>
<dbReference type="InterPro" id="IPR056299">
    <property type="entry name" value="CFAP61_dimer"/>
</dbReference>
<feature type="domain" description="CFAP61 dimerisation" evidence="1">
    <location>
        <begin position="6"/>
        <end position="60"/>
    </location>
</feature>
<dbReference type="AlphaFoldDB" id="A0ABD1Z120"/>
<organism evidence="2 3">
    <name type="scientific">Riccia fluitans</name>
    <dbReference type="NCBI Taxonomy" id="41844"/>
    <lineage>
        <taxon>Eukaryota</taxon>
        <taxon>Viridiplantae</taxon>
        <taxon>Streptophyta</taxon>
        <taxon>Embryophyta</taxon>
        <taxon>Marchantiophyta</taxon>
        <taxon>Marchantiopsida</taxon>
        <taxon>Marchantiidae</taxon>
        <taxon>Marchantiales</taxon>
        <taxon>Ricciaceae</taxon>
        <taxon>Riccia</taxon>
    </lineage>
</organism>
<sequence>METGEIGKFVYMGDERIPEWKMIRFVGLPMSLFRNVFTRHDRGEVPNLVEALLSPWSAVLLHDSYLPFMEDVVDVVKTIVRKSKTLDDAEQKMTSLTNIALEEHLMTEAGNTITEFLNKFIKSDKSMLENFALPLLRNEQDPRAKASFFVKGNQFIKPKKFH</sequence>
<dbReference type="InterPro" id="IPR038884">
    <property type="entry name" value="CFAP61"/>
</dbReference>
<reference evidence="2 3" key="1">
    <citation type="submission" date="2024-09" db="EMBL/GenBank/DDBJ databases">
        <title>Chromosome-scale assembly of Riccia fluitans.</title>
        <authorList>
            <person name="Paukszto L."/>
            <person name="Sawicki J."/>
            <person name="Karawczyk K."/>
            <person name="Piernik-Szablinska J."/>
            <person name="Szczecinska M."/>
            <person name="Mazdziarz M."/>
        </authorList>
    </citation>
    <scope>NUCLEOTIDE SEQUENCE [LARGE SCALE GENOMIC DNA]</scope>
    <source>
        <strain evidence="2">Rf_01</strain>
        <tissue evidence="2">Aerial parts of the thallus</tissue>
    </source>
</reference>
<dbReference type="Proteomes" id="UP001605036">
    <property type="component" value="Unassembled WGS sequence"/>
</dbReference>
<accession>A0ABD1Z120</accession>
<comment type="caution">
    <text evidence="2">The sequence shown here is derived from an EMBL/GenBank/DDBJ whole genome shotgun (WGS) entry which is preliminary data.</text>
</comment>
<evidence type="ECO:0000313" key="2">
    <source>
        <dbReference type="EMBL" id="KAL2636299.1"/>
    </source>
</evidence>
<dbReference type="Pfam" id="PF23150">
    <property type="entry name" value="CFAP61_dimer"/>
    <property type="match status" value="1"/>
</dbReference>